<comment type="caution">
    <text evidence="2">The sequence shown here is derived from an EMBL/GenBank/DDBJ whole genome shotgun (WGS) entry which is preliminary data.</text>
</comment>
<dbReference type="EMBL" id="JAQQBS010000001">
    <property type="protein sequence ID" value="KAK0176594.1"/>
    <property type="molecule type" value="Genomic_DNA"/>
</dbReference>
<sequence length="191" mass="21099">MGGPGVEQATRHKLNAVPHYVGHGDHFLVIGGPPTTAYRFYQPNHHTPPDTILLPSPPLGHQIYIDSSSLAQSISLDTINNNHQYINNNAKVDTNDNEQAKTAMSSPSKHRRGFESNDVTAGDFRRYRRVKKRRLGQFIAHSRQSILPIHGPWIPKIDGPCYSTINGMVLSSSVGCCYPVITKCLTPSYGP</sequence>
<evidence type="ECO:0000313" key="3">
    <source>
        <dbReference type="Proteomes" id="UP001168990"/>
    </source>
</evidence>
<reference evidence="2" key="1">
    <citation type="journal article" date="2023" name="bioRxiv">
        <title>Scaffold-level genome assemblies of two parasitoid biocontrol wasps reveal the parthenogenesis mechanism and an associated novel virus.</title>
        <authorList>
            <person name="Inwood S."/>
            <person name="Skelly J."/>
            <person name="Guhlin J."/>
            <person name="Harrop T."/>
            <person name="Goldson S."/>
            <person name="Dearden P."/>
        </authorList>
    </citation>
    <scope>NUCLEOTIDE SEQUENCE</scope>
    <source>
        <strain evidence="2">Irish</strain>
        <tissue evidence="2">Whole body</tissue>
    </source>
</reference>
<feature type="region of interest" description="Disordered" evidence="1">
    <location>
        <begin position="93"/>
        <end position="117"/>
    </location>
</feature>
<accession>A0AA39FVG3</accession>
<dbReference type="AlphaFoldDB" id="A0AA39FVG3"/>
<reference evidence="2" key="2">
    <citation type="submission" date="2023-03" db="EMBL/GenBank/DDBJ databases">
        <authorList>
            <person name="Inwood S.N."/>
            <person name="Skelly J.G."/>
            <person name="Guhlin J."/>
            <person name="Harrop T.W.R."/>
            <person name="Goldson S.G."/>
            <person name="Dearden P.K."/>
        </authorList>
    </citation>
    <scope>NUCLEOTIDE SEQUENCE</scope>
    <source>
        <strain evidence="2">Irish</strain>
        <tissue evidence="2">Whole body</tissue>
    </source>
</reference>
<evidence type="ECO:0000313" key="2">
    <source>
        <dbReference type="EMBL" id="KAK0176594.1"/>
    </source>
</evidence>
<gene>
    <name evidence="2" type="ORF">PV328_000713</name>
</gene>
<evidence type="ECO:0000256" key="1">
    <source>
        <dbReference type="SAM" id="MobiDB-lite"/>
    </source>
</evidence>
<organism evidence="2 3">
    <name type="scientific">Microctonus aethiopoides</name>
    <dbReference type="NCBI Taxonomy" id="144406"/>
    <lineage>
        <taxon>Eukaryota</taxon>
        <taxon>Metazoa</taxon>
        <taxon>Ecdysozoa</taxon>
        <taxon>Arthropoda</taxon>
        <taxon>Hexapoda</taxon>
        <taxon>Insecta</taxon>
        <taxon>Pterygota</taxon>
        <taxon>Neoptera</taxon>
        <taxon>Endopterygota</taxon>
        <taxon>Hymenoptera</taxon>
        <taxon>Apocrita</taxon>
        <taxon>Ichneumonoidea</taxon>
        <taxon>Braconidae</taxon>
        <taxon>Euphorinae</taxon>
        <taxon>Microctonus</taxon>
    </lineage>
</organism>
<keyword evidence="3" id="KW-1185">Reference proteome</keyword>
<protein>
    <submittedName>
        <fullName evidence="2">Uncharacterized protein</fullName>
    </submittedName>
</protein>
<proteinExistence type="predicted"/>
<dbReference type="Proteomes" id="UP001168990">
    <property type="component" value="Unassembled WGS sequence"/>
</dbReference>
<name>A0AA39FVG3_9HYME</name>